<feature type="transmembrane region" description="Helical" evidence="1">
    <location>
        <begin position="43"/>
        <end position="65"/>
    </location>
</feature>
<accession>A0A367Q4J2</accession>
<keyword evidence="1" id="KW-0472">Membrane</keyword>
<dbReference type="AlphaFoldDB" id="A0A367Q4J2"/>
<reference evidence="2" key="1">
    <citation type="submission" date="2016-04" db="EMBL/GenBank/DDBJ databases">
        <authorList>
            <person name="Tabuchi Yagui T.R."/>
        </authorList>
    </citation>
    <scope>NUCLEOTIDE SEQUENCE [LARGE SCALE GENOMIC DNA]</scope>
    <source>
        <strain evidence="2">NIES-26</strain>
    </source>
</reference>
<gene>
    <name evidence="2" type="ORF">A6770_06575</name>
</gene>
<comment type="caution">
    <text evidence="2">The sequence shown here is derived from an EMBL/GenBank/DDBJ whole genome shotgun (WGS) entry which is preliminary data.</text>
</comment>
<evidence type="ECO:0000313" key="3">
    <source>
        <dbReference type="Proteomes" id="UP000252107"/>
    </source>
</evidence>
<organism evidence="2 3">
    <name type="scientific">Nostoc minutum NIES-26</name>
    <dbReference type="NCBI Taxonomy" id="1844469"/>
    <lineage>
        <taxon>Bacteria</taxon>
        <taxon>Bacillati</taxon>
        <taxon>Cyanobacteriota</taxon>
        <taxon>Cyanophyceae</taxon>
        <taxon>Nostocales</taxon>
        <taxon>Nostocaceae</taxon>
        <taxon>Nostoc</taxon>
    </lineage>
</organism>
<proteinExistence type="predicted"/>
<dbReference type="Proteomes" id="UP000252107">
    <property type="component" value="Unassembled WGS sequence"/>
</dbReference>
<evidence type="ECO:0000313" key="2">
    <source>
        <dbReference type="EMBL" id="RCJ18234.1"/>
    </source>
</evidence>
<name>A0A367Q4J2_9NOSO</name>
<keyword evidence="3" id="KW-1185">Reference proteome</keyword>
<sequence>MIKSHRLCPTLEFRNFIEITIEQLIGTKHLPDMDRNFQFAPGSMYLTTAIQAFLLACLCIPAFLVTQLD</sequence>
<dbReference type="EMBL" id="LXQD01000350">
    <property type="protein sequence ID" value="RCJ18234.1"/>
    <property type="molecule type" value="Genomic_DNA"/>
</dbReference>
<keyword evidence="1" id="KW-1133">Transmembrane helix</keyword>
<keyword evidence="1" id="KW-0812">Transmembrane</keyword>
<protein>
    <submittedName>
        <fullName evidence="2">Uncharacterized protein</fullName>
    </submittedName>
</protein>
<evidence type="ECO:0000256" key="1">
    <source>
        <dbReference type="SAM" id="Phobius"/>
    </source>
</evidence>